<dbReference type="RefSeq" id="WP_171679154.1">
    <property type="nucleotide sequence ID" value="NZ_BAAAGT010000022.1"/>
</dbReference>
<evidence type="ECO:0000313" key="3">
    <source>
        <dbReference type="Proteomes" id="UP000534306"/>
    </source>
</evidence>
<dbReference type="EMBL" id="JACHKF010000001">
    <property type="protein sequence ID" value="MBB6564392.1"/>
    <property type="molecule type" value="Genomic_DNA"/>
</dbReference>
<keyword evidence="3" id="KW-1185">Reference proteome</keyword>
<reference evidence="2 3" key="1">
    <citation type="submission" date="2020-05" db="EMBL/GenBank/DDBJ databases">
        <title>Genome sequence of Kribbella sandramycini ATCC 39419.</title>
        <authorList>
            <person name="Maclea K.S."/>
            <person name="Fair J.L."/>
        </authorList>
    </citation>
    <scope>NUCLEOTIDE SEQUENCE [LARGE SCALE GENOMIC DNA]</scope>
    <source>
        <strain evidence="2 3">ATCC 39419</strain>
    </source>
</reference>
<accession>A0A7Y4L7I4</accession>
<organism evidence="2 3">
    <name type="scientific">Kribbella sandramycini</name>
    <dbReference type="NCBI Taxonomy" id="60450"/>
    <lineage>
        <taxon>Bacteria</taxon>
        <taxon>Bacillati</taxon>
        <taxon>Actinomycetota</taxon>
        <taxon>Actinomycetes</taxon>
        <taxon>Propionibacteriales</taxon>
        <taxon>Kribbellaceae</taxon>
        <taxon>Kribbella</taxon>
    </lineage>
</organism>
<comment type="caution">
    <text evidence="2">The sequence shown here is derived from an EMBL/GenBank/DDBJ whole genome shotgun (WGS) entry which is preliminary data.</text>
</comment>
<dbReference type="Proteomes" id="UP000553957">
    <property type="component" value="Unassembled WGS sequence"/>
</dbReference>
<evidence type="ECO:0000313" key="2">
    <source>
        <dbReference type="EMBL" id="NOL45855.1"/>
    </source>
</evidence>
<gene>
    <name evidence="1" type="ORF">HNR71_000029</name>
    <name evidence="2" type="ORF">HPO96_36985</name>
</gene>
<name>A0A7Y4L7I4_9ACTN</name>
<dbReference type="EMBL" id="JABJRC010000018">
    <property type="protein sequence ID" value="NOL45855.1"/>
    <property type="molecule type" value="Genomic_DNA"/>
</dbReference>
<reference evidence="1 4" key="2">
    <citation type="submission" date="2020-08" db="EMBL/GenBank/DDBJ databases">
        <title>Sequencing the genomes of 1000 actinobacteria strains.</title>
        <authorList>
            <person name="Klenk H.-P."/>
        </authorList>
    </citation>
    <scope>NUCLEOTIDE SEQUENCE [LARGE SCALE GENOMIC DNA]</scope>
    <source>
        <strain evidence="1 4">DSM 15626</strain>
    </source>
</reference>
<evidence type="ECO:0000313" key="1">
    <source>
        <dbReference type="EMBL" id="MBB6564392.1"/>
    </source>
</evidence>
<dbReference type="AlphaFoldDB" id="A0A7Y4L7I4"/>
<dbReference type="Pfam" id="PF25681">
    <property type="entry name" value="Phage_TTP_17"/>
    <property type="match status" value="1"/>
</dbReference>
<dbReference type="Proteomes" id="UP000534306">
    <property type="component" value="Unassembled WGS sequence"/>
</dbReference>
<sequence length="183" mass="19694">MAGDPTKVGLWVNADVYIGAVGVTMPTDTATPLDAGLKAVGLLSGDEGFTESRDEESNSYYAWGGLLVRKQKSKHERKIRFVCLEDNATTFGLVNPGSTRGAADVDGDVTSTIKVPTTSELAIVFELRDGDKIKRRCVKRCTVDEVADITDSESDMAVYDITVALYPESDGTLYTEISNDGTV</sequence>
<dbReference type="InterPro" id="IPR058154">
    <property type="entry name" value="Bxb1_TTP-like"/>
</dbReference>
<proteinExistence type="predicted"/>
<evidence type="ECO:0000313" key="4">
    <source>
        <dbReference type="Proteomes" id="UP000553957"/>
    </source>
</evidence>
<protein>
    <submittedName>
        <fullName evidence="2">Uncharacterized protein</fullName>
    </submittedName>
</protein>